<dbReference type="Proteomes" id="UP000004848">
    <property type="component" value="Unassembled WGS sequence"/>
</dbReference>
<name>A0NTY5_ROSAI</name>
<dbReference type="AlphaFoldDB" id="A0NTY5"/>
<dbReference type="EMBL" id="AAUW01000008">
    <property type="protein sequence ID" value="EAV43894.1"/>
    <property type="molecule type" value="Genomic_DNA"/>
</dbReference>
<protein>
    <submittedName>
        <fullName evidence="1">Uncharacterized protein</fullName>
    </submittedName>
</protein>
<accession>A0NTY5</accession>
<reference evidence="1 2" key="1">
    <citation type="submission" date="2006-05" db="EMBL/GenBank/DDBJ databases">
        <authorList>
            <person name="King G."/>
            <person name="Ferriera S."/>
            <person name="Johnson J."/>
            <person name="Kravitz S."/>
            <person name="Beeson K."/>
            <person name="Sutton G."/>
            <person name="Rogers Y.-H."/>
            <person name="Friedman R."/>
            <person name="Frazier M."/>
            <person name="Venter J.C."/>
        </authorList>
    </citation>
    <scope>NUCLEOTIDE SEQUENCE [LARGE SCALE GENOMIC DNA]</scope>
    <source>
        <strain evidence="2">ATCC 25650 / DSM 13394 / JCM 20685 / NBRC 16684 / NCIMB 2208 / IAM 12614 / B1</strain>
    </source>
</reference>
<organism evidence="1 2">
    <name type="scientific">Roseibium aggregatum (strain ATCC 25650 / DSM 13394 / JCM 20685 / NBRC 16684 / NCIMB 2208 / IAM 12614 / B1)</name>
    <name type="common">Stappia aggregata</name>
    <dbReference type="NCBI Taxonomy" id="384765"/>
    <lineage>
        <taxon>Bacteria</taxon>
        <taxon>Pseudomonadati</taxon>
        <taxon>Pseudomonadota</taxon>
        <taxon>Alphaproteobacteria</taxon>
        <taxon>Hyphomicrobiales</taxon>
        <taxon>Stappiaceae</taxon>
        <taxon>Roseibium</taxon>
    </lineage>
</organism>
<comment type="caution">
    <text evidence="1">The sequence shown here is derived from an EMBL/GenBank/DDBJ whole genome shotgun (WGS) entry which is preliminary data.</text>
</comment>
<evidence type="ECO:0000313" key="1">
    <source>
        <dbReference type="EMBL" id="EAV43894.1"/>
    </source>
</evidence>
<evidence type="ECO:0000313" key="2">
    <source>
        <dbReference type="Proteomes" id="UP000004848"/>
    </source>
</evidence>
<proteinExistence type="predicted"/>
<sequence>MCPGNEKWMRNTVQTKVMLAEYRSAGTLVAVLKRKTSAIDRGGGLTSDNTCTALGYHRYDEEGQTTGKTALLRAQARLRQREMDKPKSLVSLAPLTSLMNR</sequence>
<gene>
    <name evidence="1" type="ORF">SIAM614_12238</name>
</gene>